<dbReference type="PANTHER" id="PTHR30146">
    <property type="entry name" value="LACI-RELATED TRANSCRIPTIONAL REPRESSOR"/>
    <property type="match status" value="1"/>
</dbReference>
<proteinExistence type="predicted"/>
<keyword evidence="2" id="KW-0238">DNA-binding</keyword>
<dbReference type="EMBL" id="DXAY01000134">
    <property type="protein sequence ID" value="HIZ74716.1"/>
    <property type="molecule type" value="Genomic_DNA"/>
</dbReference>
<dbReference type="SUPFAM" id="SSF53822">
    <property type="entry name" value="Periplasmic binding protein-like I"/>
    <property type="match status" value="1"/>
</dbReference>
<feature type="domain" description="Transcriptional regulator LacI/GalR-like sensor" evidence="4">
    <location>
        <begin position="19"/>
        <end position="127"/>
    </location>
</feature>
<comment type="caution">
    <text evidence="5">The sequence shown here is derived from an EMBL/GenBank/DDBJ whole genome shotgun (WGS) entry which is preliminary data.</text>
</comment>
<evidence type="ECO:0000259" key="4">
    <source>
        <dbReference type="Pfam" id="PF13377"/>
    </source>
</evidence>
<accession>A0A9D2G9P2</accession>
<dbReference type="AlphaFoldDB" id="A0A9D2G9P2"/>
<evidence type="ECO:0000256" key="3">
    <source>
        <dbReference type="ARBA" id="ARBA00023163"/>
    </source>
</evidence>
<dbReference type="GO" id="GO:0000976">
    <property type="term" value="F:transcription cis-regulatory region binding"/>
    <property type="evidence" value="ECO:0007669"/>
    <property type="project" value="TreeGrafter"/>
</dbReference>
<dbReference type="PANTHER" id="PTHR30146:SF150">
    <property type="entry name" value="ARABINOSE METABOLISM TRANSCRIPTIONAL REPRESSOR"/>
    <property type="match status" value="1"/>
</dbReference>
<keyword evidence="3" id="KW-0804">Transcription</keyword>
<keyword evidence="1" id="KW-0805">Transcription regulation</keyword>
<reference evidence="5" key="2">
    <citation type="submission" date="2021-04" db="EMBL/GenBank/DDBJ databases">
        <authorList>
            <person name="Gilroy R."/>
        </authorList>
    </citation>
    <scope>NUCLEOTIDE SEQUENCE</scope>
    <source>
        <strain evidence="5">CHK196-3914</strain>
    </source>
</reference>
<dbReference type="InterPro" id="IPR046335">
    <property type="entry name" value="LacI/GalR-like_sensor"/>
</dbReference>
<dbReference type="Pfam" id="PF13377">
    <property type="entry name" value="Peripla_BP_3"/>
    <property type="match status" value="1"/>
</dbReference>
<evidence type="ECO:0000256" key="1">
    <source>
        <dbReference type="ARBA" id="ARBA00023015"/>
    </source>
</evidence>
<gene>
    <name evidence="5" type="ORF">H9723_05675</name>
</gene>
<evidence type="ECO:0000256" key="2">
    <source>
        <dbReference type="ARBA" id="ARBA00023125"/>
    </source>
</evidence>
<dbReference type="Proteomes" id="UP000824116">
    <property type="component" value="Unassembled WGS sequence"/>
</dbReference>
<protein>
    <submittedName>
        <fullName evidence="5">Substrate-binding domain-containing protein</fullName>
    </submittedName>
</protein>
<reference evidence="5" key="1">
    <citation type="journal article" date="2021" name="PeerJ">
        <title>Extensive microbial diversity within the chicken gut microbiome revealed by metagenomics and culture.</title>
        <authorList>
            <person name="Gilroy R."/>
            <person name="Ravi A."/>
            <person name="Getino M."/>
            <person name="Pursley I."/>
            <person name="Horton D.L."/>
            <person name="Alikhan N.F."/>
            <person name="Baker D."/>
            <person name="Gharbi K."/>
            <person name="Hall N."/>
            <person name="Watson M."/>
            <person name="Adriaenssens E.M."/>
            <person name="Foster-Nyarko E."/>
            <person name="Jarju S."/>
            <person name="Secka A."/>
            <person name="Antonio M."/>
            <person name="Oren A."/>
            <person name="Chaudhuri R.R."/>
            <person name="La Ragione R."/>
            <person name="Hildebrand F."/>
            <person name="Pallen M.J."/>
        </authorList>
    </citation>
    <scope>NUCLEOTIDE SEQUENCE</scope>
    <source>
        <strain evidence="5">CHK196-3914</strain>
    </source>
</reference>
<dbReference type="Gene3D" id="3.40.50.2300">
    <property type="match status" value="1"/>
</dbReference>
<evidence type="ECO:0000313" key="5">
    <source>
        <dbReference type="EMBL" id="HIZ74716.1"/>
    </source>
</evidence>
<organism evidence="5 6">
    <name type="scientific">Candidatus Mediterraneibacter stercoravium</name>
    <dbReference type="NCBI Taxonomy" id="2838685"/>
    <lineage>
        <taxon>Bacteria</taxon>
        <taxon>Bacillati</taxon>
        <taxon>Bacillota</taxon>
        <taxon>Clostridia</taxon>
        <taxon>Lachnospirales</taxon>
        <taxon>Lachnospiraceae</taxon>
        <taxon>Mediterraneibacter</taxon>
    </lineage>
</organism>
<sequence length="134" mass="15090">MEKEIKIRGGRITWIDSEEIGEMEDESRRILKRLDGCTACVCYNDEIAYNLVNILKKAGKRVPEDISVTGIDNSVLAEFCPVPLTSLKNPVEELGRAAARKMTGCILRGEKMETEEFEPELVMRNSVRVISEVT</sequence>
<name>A0A9D2G9P2_9FIRM</name>
<dbReference type="GO" id="GO:0003700">
    <property type="term" value="F:DNA-binding transcription factor activity"/>
    <property type="evidence" value="ECO:0007669"/>
    <property type="project" value="TreeGrafter"/>
</dbReference>
<dbReference type="InterPro" id="IPR028082">
    <property type="entry name" value="Peripla_BP_I"/>
</dbReference>
<evidence type="ECO:0000313" key="6">
    <source>
        <dbReference type="Proteomes" id="UP000824116"/>
    </source>
</evidence>